<name>Q7RL47_PLAYO</name>
<dbReference type="InParanoid" id="Q7RL47"/>
<evidence type="ECO:0000313" key="2">
    <source>
        <dbReference type="Proteomes" id="UP000008553"/>
    </source>
</evidence>
<keyword evidence="2" id="KW-1185">Reference proteome</keyword>
<protein>
    <submittedName>
        <fullName evidence="1">Uncharacterized protein</fullName>
    </submittedName>
</protein>
<dbReference type="PaxDb" id="73239-Q7RL47"/>
<comment type="caution">
    <text evidence="1">The sequence shown here is derived from an EMBL/GenBank/DDBJ whole genome shotgun (WGS) entry which is preliminary data.</text>
</comment>
<dbReference type="Proteomes" id="UP000008553">
    <property type="component" value="Unassembled WGS sequence"/>
</dbReference>
<feature type="non-terminal residue" evidence="1">
    <location>
        <position position="1"/>
    </location>
</feature>
<organism evidence="1 2">
    <name type="scientific">Plasmodium yoelii yoelii</name>
    <dbReference type="NCBI Taxonomy" id="73239"/>
    <lineage>
        <taxon>Eukaryota</taxon>
        <taxon>Sar</taxon>
        <taxon>Alveolata</taxon>
        <taxon>Apicomplexa</taxon>
        <taxon>Aconoidasida</taxon>
        <taxon>Haemosporida</taxon>
        <taxon>Plasmodiidae</taxon>
        <taxon>Plasmodium</taxon>
        <taxon>Plasmodium (Vinckeia)</taxon>
    </lineage>
</organism>
<sequence>YNGLINALNKNTLNQLVIFLFHCFKV</sequence>
<dbReference type="AlphaFoldDB" id="Q7RL47"/>
<reference evidence="1 2" key="1">
    <citation type="journal article" date="2002" name="Nature">
        <title>Genome sequence and comparative analysis of the model rodent malaria parasite Plasmodium yoelii yoelii.</title>
        <authorList>
            <person name="Carlton J.M."/>
            <person name="Angiuoli S.V."/>
            <person name="Suh B.B."/>
            <person name="Kooij T.W."/>
            <person name="Pertea M."/>
            <person name="Silva J.C."/>
            <person name="Ermolaeva M.D."/>
            <person name="Allen J.E."/>
            <person name="Selengut J.D."/>
            <person name="Koo H.L."/>
            <person name="Peterson J.D."/>
            <person name="Pop M."/>
            <person name="Kosack D.S."/>
            <person name="Shumway M.F."/>
            <person name="Bidwell S.L."/>
            <person name="Shallom S.J."/>
            <person name="van Aken S.E."/>
            <person name="Riedmuller S.B."/>
            <person name="Feldblyum T.V."/>
            <person name="Cho J.K."/>
            <person name="Quackenbush J."/>
            <person name="Sedegah M."/>
            <person name="Shoaibi A."/>
            <person name="Cummings L.M."/>
            <person name="Florens L."/>
            <person name="Yates J.R."/>
            <person name="Raine J.D."/>
            <person name="Sinden R.E."/>
            <person name="Harris M.A."/>
            <person name="Cunningham D.A."/>
            <person name="Preiser P.R."/>
            <person name="Bergman L.W."/>
            <person name="Vaidya A.B."/>
            <person name="van Lin L.H."/>
            <person name="Janse C.J."/>
            <person name="Waters A.P."/>
            <person name="Smith H.O."/>
            <person name="White O.R."/>
            <person name="Salzberg S.L."/>
            <person name="Venter J.C."/>
            <person name="Fraser C.M."/>
            <person name="Hoffman S.L."/>
            <person name="Gardner M.J."/>
            <person name="Carucci D.J."/>
        </authorList>
    </citation>
    <scope>NUCLEOTIDE SEQUENCE [LARGE SCALE GENOMIC DNA]</scope>
    <source>
        <strain evidence="1 2">17XNL</strain>
    </source>
</reference>
<proteinExistence type="predicted"/>
<evidence type="ECO:0000313" key="1">
    <source>
        <dbReference type="EMBL" id="EAA22180.1"/>
    </source>
</evidence>
<gene>
    <name evidence="1" type="ORF">PY02699</name>
</gene>
<accession>Q7RL47</accession>
<dbReference type="EMBL" id="AABL01000743">
    <property type="protein sequence ID" value="EAA22180.1"/>
    <property type="molecule type" value="Genomic_DNA"/>
</dbReference>